<accession>A0A3M5KLP5</accession>
<dbReference type="EMBL" id="RBTE01000015">
    <property type="protein sequence ID" value="RMT36547.1"/>
    <property type="molecule type" value="Genomic_DNA"/>
</dbReference>
<protein>
    <submittedName>
        <fullName evidence="1">Uncharacterized protein</fullName>
    </submittedName>
</protein>
<dbReference type="Proteomes" id="UP000278180">
    <property type="component" value="Unassembled WGS sequence"/>
</dbReference>
<evidence type="ECO:0000313" key="1">
    <source>
        <dbReference type="EMBL" id="RMT36547.1"/>
    </source>
</evidence>
<dbReference type="AlphaFoldDB" id="A0A3M5KLP5"/>
<name>A0A3M5KLP5_PSESS</name>
<gene>
    <name evidence="1" type="ORF">ALP51_03253</name>
</gene>
<comment type="caution">
    <text evidence="1">The sequence shown here is derived from an EMBL/GenBank/DDBJ whole genome shotgun (WGS) entry which is preliminary data.</text>
</comment>
<reference evidence="1 2" key="1">
    <citation type="submission" date="2018-08" db="EMBL/GenBank/DDBJ databases">
        <title>Recombination of ecologically and evolutionarily significant loci maintains genetic cohesion in the Pseudomonas syringae species complex.</title>
        <authorList>
            <person name="Dillon M."/>
            <person name="Thakur S."/>
            <person name="Almeida R.N.D."/>
            <person name="Weir B.S."/>
            <person name="Guttman D.S."/>
        </authorList>
    </citation>
    <scope>NUCLEOTIDE SEQUENCE [LARGE SCALE GENOMIC DNA]</scope>
    <source>
        <strain evidence="1 2">ICMP 13684</strain>
    </source>
</reference>
<proteinExistence type="predicted"/>
<evidence type="ECO:0000313" key="2">
    <source>
        <dbReference type="Proteomes" id="UP000278180"/>
    </source>
</evidence>
<sequence>MANSGRSRGRPARNAFSGRDCGCCVKKVLGRAACTSTNPAVMRRWPVLMRKRAR</sequence>
<organism evidence="1 2">
    <name type="scientific">Pseudomonas savastanoi</name>
    <name type="common">Pseudomonas syringae pv. savastanoi</name>
    <dbReference type="NCBI Taxonomy" id="29438"/>
    <lineage>
        <taxon>Bacteria</taxon>
        <taxon>Pseudomonadati</taxon>
        <taxon>Pseudomonadota</taxon>
        <taxon>Gammaproteobacteria</taxon>
        <taxon>Pseudomonadales</taxon>
        <taxon>Pseudomonadaceae</taxon>
        <taxon>Pseudomonas</taxon>
    </lineage>
</organism>